<dbReference type="OMA" id="PQECADI"/>
<organism evidence="4 5">
    <name type="scientific">Patiria miniata</name>
    <name type="common">Bat star</name>
    <name type="synonym">Asterina miniata</name>
    <dbReference type="NCBI Taxonomy" id="46514"/>
    <lineage>
        <taxon>Eukaryota</taxon>
        <taxon>Metazoa</taxon>
        <taxon>Echinodermata</taxon>
        <taxon>Eleutherozoa</taxon>
        <taxon>Asterozoa</taxon>
        <taxon>Asteroidea</taxon>
        <taxon>Valvatacea</taxon>
        <taxon>Valvatida</taxon>
        <taxon>Asterinidae</taxon>
        <taxon>Patiria</taxon>
    </lineage>
</organism>
<dbReference type="Proteomes" id="UP000887568">
    <property type="component" value="Unplaced"/>
</dbReference>
<dbReference type="EnsemblMetazoa" id="XM_038197272.1">
    <property type="protein sequence ID" value="XP_038053200.1"/>
    <property type="gene ID" value="LOC119725726"/>
</dbReference>
<dbReference type="GO" id="GO:0005938">
    <property type="term" value="C:cell cortex"/>
    <property type="evidence" value="ECO:0007669"/>
    <property type="project" value="TreeGrafter"/>
</dbReference>
<evidence type="ECO:0000256" key="2">
    <source>
        <dbReference type="RuleBase" id="RU003909"/>
    </source>
</evidence>
<evidence type="ECO:0000313" key="5">
    <source>
        <dbReference type="Proteomes" id="UP000887568"/>
    </source>
</evidence>
<feature type="chain" id="PRO_5038275631" description="Profilin" evidence="3">
    <location>
        <begin position="21"/>
        <end position="187"/>
    </location>
</feature>
<evidence type="ECO:0000313" key="4">
    <source>
        <dbReference type="EnsemblMetazoa" id="XP_038053199.1"/>
    </source>
</evidence>
<protein>
    <recommendedName>
        <fullName evidence="2">Profilin</fullName>
    </recommendedName>
</protein>
<feature type="signal peptide" evidence="3">
    <location>
        <begin position="1"/>
        <end position="20"/>
    </location>
</feature>
<dbReference type="OrthoDB" id="421374at2759"/>
<dbReference type="RefSeq" id="XP_038053200.1">
    <property type="nucleotide sequence ID" value="XM_038197272.1"/>
</dbReference>
<dbReference type="Gene3D" id="3.30.450.30">
    <property type="entry name" value="Dynein light chain 2a, cytoplasmic"/>
    <property type="match status" value="1"/>
</dbReference>
<comment type="similarity">
    <text evidence="1 2">Belongs to the profilin family.</text>
</comment>
<sequence length="187" mass="20711">MFGLKFLLLFSFFINVLVSGQFPSMDDVMKRVLDRFEAQRDEDTRQNPSWDAYIDNLIAQSKDEGGTPNVDKACIIGLDGGAKWTTDNHPNALKLTQTERTHIASAFKSKNFSPFMNDGISAEGTNYRFLREEDAKKVYAKLKGHGALSLQTSKTAIVIAHCPEGMQQGNANKAVGIIAEYLESLGM</sequence>
<dbReference type="InterPro" id="IPR036140">
    <property type="entry name" value="PFN_sf"/>
</dbReference>
<dbReference type="InterPro" id="IPR048278">
    <property type="entry name" value="PFN"/>
</dbReference>
<name>A0A913ZP98_PATMI</name>
<dbReference type="RefSeq" id="XP_038053199.1">
    <property type="nucleotide sequence ID" value="XM_038197271.1"/>
</dbReference>
<dbReference type="CDD" id="cd00148">
    <property type="entry name" value="PROF"/>
    <property type="match status" value="1"/>
</dbReference>
<dbReference type="PANTHER" id="PTHR11604">
    <property type="entry name" value="PROFILIN"/>
    <property type="match status" value="1"/>
</dbReference>
<dbReference type="InterPro" id="IPR005455">
    <property type="entry name" value="PFN_euk"/>
</dbReference>
<reference evidence="4" key="1">
    <citation type="submission" date="2022-11" db="UniProtKB">
        <authorList>
            <consortium name="EnsemblMetazoa"/>
        </authorList>
    </citation>
    <scope>IDENTIFICATION</scope>
</reference>
<dbReference type="SMART" id="SM00392">
    <property type="entry name" value="PROF"/>
    <property type="match status" value="1"/>
</dbReference>
<dbReference type="GeneID" id="119725726"/>
<dbReference type="PANTHER" id="PTHR11604:SF10">
    <property type="entry name" value="PROFILIN"/>
    <property type="match status" value="1"/>
</dbReference>
<proteinExistence type="inferred from homology"/>
<evidence type="ECO:0000256" key="3">
    <source>
        <dbReference type="SAM" id="SignalP"/>
    </source>
</evidence>
<dbReference type="GO" id="GO:0003785">
    <property type="term" value="F:actin monomer binding"/>
    <property type="evidence" value="ECO:0007669"/>
    <property type="project" value="TreeGrafter"/>
</dbReference>
<dbReference type="SUPFAM" id="SSF55770">
    <property type="entry name" value="Profilin (actin-binding protein)"/>
    <property type="match status" value="1"/>
</dbReference>
<keyword evidence="2" id="KW-0009">Actin-binding</keyword>
<keyword evidence="5" id="KW-1185">Reference proteome</keyword>
<accession>A0A913ZP98</accession>
<dbReference type="Pfam" id="PF00235">
    <property type="entry name" value="Profilin"/>
    <property type="match status" value="1"/>
</dbReference>
<evidence type="ECO:0000256" key="1">
    <source>
        <dbReference type="ARBA" id="ARBA00010058"/>
    </source>
</evidence>
<dbReference type="EnsemblMetazoa" id="XM_038197271.1">
    <property type="protein sequence ID" value="XP_038053199.1"/>
    <property type="gene ID" value="LOC119725726"/>
</dbReference>
<dbReference type="PRINTS" id="PR00392">
    <property type="entry name" value="PROFILIN"/>
</dbReference>
<dbReference type="AlphaFoldDB" id="A0A913ZP98"/>
<keyword evidence="3" id="KW-0732">Signal</keyword>